<organism evidence="1 2">
    <name type="scientific">Neolentinus lepideus HHB14362 ss-1</name>
    <dbReference type="NCBI Taxonomy" id="1314782"/>
    <lineage>
        <taxon>Eukaryota</taxon>
        <taxon>Fungi</taxon>
        <taxon>Dikarya</taxon>
        <taxon>Basidiomycota</taxon>
        <taxon>Agaricomycotina</taxon>
        <taxon>Agaricomycetes</taxon>
        <taxon>Gloeophyllales</taxon>
        <taxon>Gloeophyllaceae</taxon>
        <taxon>Neolentinus</taxon>
    </lineage>
</organism>
<dbReference type="Proteomes" id="UP000076761">
    <property type="component" value="Unassembled WGS sequence"/>
</dbReference>
<keyword evidence="2" id="KW-1185">Reference proteome</keyword>
<dbReference type="InParanoid" id="A0A165MHD4"/>
<dbReference type="EMBL" id="KV425689">
    <property type="protein sequence ID" value="KZT18335.1"/>
    <property type="molecule type" value="Genomic_DNA"/>
</dbReference>
<evidence type="ECO:0000313" key="1">
    <source>
        <dbReference type="EMBL" id="KZT18335.1"/>
    </source>
</evidence>
<name>A0A165MHD4_9AGAM</name>
<accession>A0A165MHD4</accession>
<protein>
    <submittedName>
        <fullName evidence="1">Uncharacterized protein</fullName>
    </submittedName>
</protein>
<dbReference type="AlphaFoldDB" id="A0A165MHD4"/>
<proteinExistence type="predicted"/>
<evidence type="ECO:0000313" key="2">
    <source>
        <dbReference type="Proteomes" id="UP000076761"/>
    </source>
</evidence>
<gene>
    <name evidence="1" type="ORF">NEOLEDRAFT_1152675</name>
</gene>
<reference evidence="1 2" key="1">
    <citation type="journal article" date="2016" name="Mol. Biol. Evol.">
        <title>Comparative Genomics of Early-Diverging Mushroom-Forming Fungi Provides Insights into the Origins of Lignocellulose Decay Capabilities.</title>
        <authorList>
            <person name="Nagy L.G."/>
            <person name="Riley R."/>
            <person name="Tritt A."/>
            <person name="Adam C."/>
            <person name="Daum C."/>
            <person name="Floudas D."/>
            <person name="Sun H."/>
            <person name="Yadav J.S."/>
            <person name="Pangilinan J."/>
            <person name="Larsson K.H."/>
            <person name="Matsuura K."/>
            <person name="Barry K."/>
            <person name="Labutti K."/>
            <person name="Kuo R."/>
            <person name="Ohm R.A."/>
            <person name="Bhattacharya S.S."/>
            <person name="Shirouzu T."/>
            <person name="Yoshinaga Y."/>
            <person name="Martin F.M."/>
            <person name="Grigoriev I.V."/>
            <person name="Hibbett D.S."/>
        </authorList>
    </citation>
    <scope>NUCLEOTIDE SEQUENCE [LARGE SCALE GENOMIC DNA]</scope>
    <source>
        <strain evidence="1 2">HHB14362 ss-1</strain>
    </source>
</reference>
<sequence>MTTPVATTTNNTGMCDIEDRTAQGKAAKSDTDRQYVEDMLFEMNDFACRICAQFDHGGMTMEEIWHMHSAMAEGQHQIEAFTTFAKRSSTGSSGSPSHWSAYSNQAAENLVLRCDLVGQHEEEQLQEGATARIGHSMSTIGEWPREEVCQEVPQEGTPMMTITPMTITHLGVIHMDASHPRLAEALLGEVVVVDPMVVVEEVVTPTQREEVSHLMIMKEAMVVEVIVGLQICAMSAWWMEEETQEMMGLQAQMEATVSMDIGITEPAAPGSRHLIMIMRTK</sequence>